<dbReference type="Pfam" id="PF03466">
    <property type="entry name" value="LysR_substrate"/>
    <property type="match status" value="1"/>
</dbReference>
<proteinExistence type="inferred from homology"/>
<dbReference type="AlphaFoldDB" id="A0A0P1IKL6"/>
<dbReference type="SUPFAM" id="SSF53850">
    <property type="entry name" value="Periplasmic binding protein-like II"/>
    <property type="match status" value="1"/>
</dbReference>
<dbReference type="Gene3D" id="1.10.10.10">
    <property type="entry name" value="Winged helix-like DNA-binding domain superfamily/Winged helix DNA-binding domain"/>
    <property type="match status" value="1"/>
</dbReference>
<evidence type="ECO:0000256" key="2">
    <source>
        <dbReference type="ARBA" id="ARBA00023015"/>
    </source>
</evidence>
<dbReference type="PROSITE" id="PS50931">
    <property type="entry name" value="HTH_LYSR"/>
    <property type="match status" value="1"/>
</dbReference>
<dbReference type="CDD" id="cd08432">
    <property type="entry name" value="PBP2_GcdR_TrpI_HvrB_AmpR_like"/>
    <property type="match status" value="1"/>
</dbReference>
<evidence type="ECO:0000313" key="6">
    <source>
        <dbReference type="EMBL" id="CUK20406.1"/>
    </source>
</evidence>
<evidence type="ECO:0000259" key="5">
    <source>
        <dbReference type="PROSITE" id="PS50931"/>
    </source>
</evidence>
<dbReference type="RefSeq" id="WP_243470857.1">
    <property type="nucleotide sequence ID" value="NZ_CYUD01000027.1"/>
</dbReference>
<dbReference type="EMBL" id="CYUD01000027">
    <property type="protein sequence ID" value="CUK20406.1"/>
    <property type="molecule type" value="Genomic_DNA"/>
</dbReference>
<dbReference type="GO" id="GO:0006351">
    <property type="term" value="P:DNA-templated transcription"/>
    <property type="evidence" value="ECO:0007669"/>
    <property type="project" value="TreeGrafter"/>
</dbReference>
<keyword evidence="3" id="KW-0238">DNA-binding</keyword>
<dbReference type="SUPFAM" id="SSF46785">
    <property type="entry name" value="Winged helix' DNA-binding domain"/>
    <property type="match status" value="1"/>
</dbReference>
<keyword evidence="7" id="KW-1185">Reference proteome</keyword>
<dbReference type="InterPro" id="IPR036388">
    <property type="entry name" value="WH-like_DNA-bd_sf"/>
</dbReference>
<dbReference type="STRING" id="1715692.RUE5091_04511"/>
<dbReference type="InterPro" id="IPR000847">
    <property type="entry name" value="LysR_HTH_N"/>
</dbReference>
<dbReference type="Pfam" id="PF00126">
    <property type="entry name" value="HTH_1"/>
    <property type="match status" value="1"/>
</dbReference>
<sequence length="326" mass="36235">MFLIAIIFRLGNRLQMPKKAPITGKVLPPLDYLLAFEAAAKAQSFAKASKVLNISETAISRKVRLLEQHYDVPLFVRGHRSVSLTQQGAILLATVEKSLDLMRDVSRDMLAKHQANTVSISATNSVASLWLMPQLRKFNKSNGRIRISLVSSDSDAECLSDSMDLTILRGDGDWPGYDAQLLFGETVFPVCSPEYLKNNPTVTSLTALPELDLIEVTSSHAEWMTWHTWLNGNDVSTSLMERAVAFNTYPLSIQAAVDGLGVVLGWAHLVDPLLERGALVRPIQDVSVRTQSGYYLLKNPTQKVFPELRIVEDWLLGLSAVRKRYA</sequence>
<evidence type="ECO:0000256" key="4">
    <source>
        <dbReference type="ARBA" id="ARBA00023163"/>
    </source>
</evidence>
<dbReference type="InterPro" id="IPR005119">
    <property type="entry name" value="LysR_subst-bd"/>
</dbReference>
<dbReference type="Proteomes" id="UP000051260">
    <property type="component" value="Unassembled WGS sequence"/>
</dbReference>
<evidence type="ECO:0000256" key="1">
    <source>
        <dbReference type="ARBA" id="ARBA00009437"/>
    </source>
</evidence>
<dbReference type="PANTHER" id="PTHR30537">
    <property type="entry name" value="HTH-TYPE TRANSCRIPTIONAL REGULATOR"/>
    <property type="match status" value="1"/>
</dbReference>
<name>A0A0P1IKL6_9RHOB</name>
<reference evidence="7" key="1">
    <citation type="submission" date="2015-09" db="EMBL/GenBank/DDBJ databases">
        <authorList>
            <person name="Rodrigo-Torres L."/>
            <person name="Arahal D.R."/>
        </authorList>
    </citation>
    <scope>NUCLEOTIDE SEQUENCE [LARGE SCALE GENOMIC DNA]</scope>
    <source>
        <strain evidence="7">CECT 5091</strain>
    </source>
</reference>
<protein>
    <submittedName>
        <fullName evidence="6">Gcv operon activator</fullName>
    </submittedName>
</protein>
<keyword evidence="2" id="KW-0805">Transcription regulation</keyword>
<comment type="similarity">
    <text evidence="1">Belongs to the LysR transcriptional regulatory family.</text>
</comment>
<dbReference type="PRINTS" id="PR00039">
    <property type="entry name" value="HTHLYSR"/>
</dbReference>
<dbReference type="GO" id="GO:0003700">
    <property type="term" value="F:DNA-binding transcription factor activity"/>
    <property type="evidence" value="ECO:0007669"/>
    <property type="project" value="InterPro"/>
</dbReference>
<organism evidence="6 7">
    <name type="scientific">Ruegeria denitrificans</name>
    <dbReference type="NCBI Taxonomy" id="1715692"/>
    <lineage>
        <taxon>Bacteria</taxon>
        <taxon>Pseudomonadati</taxon>
        <taxon>Pseudomonadota</taxon>
        <taxon>Alphaproteobacteria</taxon>
        <taxon>Rhodobacterales</taxon>
        <taxon>Roseobacteraceae</taxon>
        <taxon>Ruegeria</taxon>
    </lineage>
</organism>
<feature type="domain" description="HTH lysR-type" evidence="5">
    <location>
        <begin position="28"/>
        <end position="85"/>
    </location>
</feature>
<dbReference type="PANTHER" id="PTHR30537:SF26">
    <property type="entry name" value="GLYCINE CLEAVAGE SYSTEM TRANSCRIPTIONAL ACTIVATOR"/>
    <property type="match status" value="1"/>
</dbReference>
<evidence type="ECO:0000313" key="7">
    <source>
        <dbReference type="Proteomes" id="UP000051260"/>
    </source>
</evidence>
<dbReference type="InterPro" id="IPR036390">
    <property type="entry name" value="WH_DNA-bd_sf"/>
</dbReference>
<dbReference type="GO" id="GO:0043565">
    <property type="term" value="F:sequence-specific DNA binding"/>
    <property type="evidence" value="ECO:0007669"/>
    <property type="project" value="TreeGrafter"/>
</dbReference>
<dbReference type="InterPro" id="IPR058163">
    <property type="entry name" value="LysR-type_TF_proteobact-type"/>
</dbReference>
<keyword evidence="4" id="KW-0804">Transcription</keyword>
<gene>
    <name evidence="6" type="primary">gcvA_20</name>
    <name evidence="6" type="ORF">RUE5091_04511</name>
</gene>
<accession>A0A0P1IKL6</accession>
<dbReference type="Gene3D" id="3.40.190.10">
    <property type="entry name" value="Periplasmic binding protein-like II"/>
    <property type="match status" value="2"/>
</dbReference>
<evidence type="ECO:0000256" key="3">
    <source>
        <dbReference type="ARBA" id="ARBA00023125"/>
    </source>
</evidence>